<dbReference type="InterPro" id="IPR000782">
    <property type="entry name" value="FAS1_domain"/>
</dbReference>
<name>A0A3Q9BS72_9BURK</name>
<evidence type="ECO:0000313" key="3">
    <source>
        <dbReference type="EMBL" id="AZP13323.1"/>
    </source>
</evidence>
<dbReference type="InterPro" id="IPR050904">
    <property type="entry name" value="Adhesion/Biosynth-related"/>
</dbReference>
<dbReference type="EMBL" id="CP034464">
    <property type="protein sequence ID" value="AZP13323.1"/>
    <property type="molecule type" value="Genomic_DNA"/>
</dbReference>
<protein>
    <submittedName>
        <fullName evidence="3">Fasciclin domain-containing protein</fullName>
    </submittedName>
</protein>
<organism evidence="3 4">
    <name type="scientific">Undibacterium parvum</name>
    <dbReference type="NCBI Taxonomy" id="401471"/>
    <lineage>
        <taxon>Bacteria</taxon>
        <taxon>Pseudomonadati</taxon>
        <taxon>Pseudomonadota</taxon>
        <taxon>Betaproteobacteria</taxon>
        <taxon>Burkholderiales</taxon>
        <taxon>Oxalobacteraceae</taxon>
        <taxon>Undibacterium</taxon>
    </lineage>
</organism>
<dbReference type="PROSITE" id="PS50213">
    <property type="entry name" value="FAS1"/>
    <property type="match status" value="1"/>
</dbReference>
<feature type="chain" id="PRO_5018622579" evidence="1">
    <location>
        <begin position="23"/>
        <end position="182"/>
    </location>
</feature>
<feature type="signal peptide" evidence="1">
    <location>
        <begin position="1"/>
        <end position="22"/>
    </location>
</feature>
<keyword evidence="4" id="KW-1185">Reference proteome</keyword>
<dbReference type="OrthoDB" id="9800666at2"/>
<dbReference type="AlphaFoldDB" id="A0A3Q9BS72"/>
<dbReference type="SUPFAM" id="SSF82153">
    <property type="entry name" value="FAS1 domain"/>
    <property type="match status" value="1"/>
</dbReference>
<evidence type="ECO:0000313" key="4">
    <source>
        <dbReference type="Proteomes" id="UP000275663"/>
    </source>
</evidence>
<reference evidence="3 4" key="1">
    <citation type="journal article" date="2011" name="Int. J. Syst. Evol. Microbiol.">
        <title>Description of Undibacterium oligocarboniphilum sp. nov., isolated from purified water, and Undibacterium pigrum strain CCUG 49012 as the type strain of Undibacterium parvum sp. nov., and emended descriptions of the genus Undibacterium and the species Undibacterium pigrum.</title>
        <authorList>
            <person name="Eder W."/>
            <person name="Wanner G."/>
            <person name="Ludwig W."/>
            <person name="Busse H.J."/>
            <person name="Ziemke-Kageler F."/>
            <person name="Lang E."/>
        </authorList>
    </citation>
    <scope>NUCLEOTIDE SEQUENCE [LARGE SCALE GENOMIC DNA]</scope>
    <source>
        <strain evidence="3 4">DSM 23061</strain>
    </source>
</reference>
<dbReference type="Proteomes" id="UP000275663">
    <property type="component" value="Chromosome"/>
</dbReference>
<dbReference type="Pfam" id="PF02469">
    <property type="entry name" value="Fasciclin"/>
    <property type="match status" value="1"/>
</dbReference>
<dbReference type="SMART" id="SM00554">
    <property type="entry name" value="FAS1"/>
    <property type="match status" value="1"/>
</dbReference>
<gene>
    <name evidence="3" type="ORF">EJN92_15775</name>
</gene>
<dbReference type="PANTHER" id="PTHR10900">
    <property type="entry name" value="PERIOSTIN-RELATED"/>
    <property type="match status" value="1"/>
</dbReference>
<dbReference type="GO" id="GO:0005615">
    <property type="term" value="C:extracellular space"/>
    <property type="evidence" value="ECO:0007669"/>
    <property type="project" value="TreeGrafter"/>
</dbReference>
<sequence length="182" mass="19227">MRSFSSALVLSALALTATVSFADVMVGGQSMLPGKDIIDNAVNSADHTTLVAAVKAADLVNTLKGKGPFTVFAPTNAAFQKLPPGTVETLLKPENKPSLSKVLTYHVVAGKYDFMTMAQEIKQHKGVAELDTVSGGKVKLMMNGKHNISIMDESGHTANISTYDVVQSNGVINVIDTVLLPK</sequence>
<dbReference type="RefSeq" id="WP_126128696.1">
    <property type="nucleotide sequence ID" value="NZ_CP034464.1"/>
</dbReference>
<dbReference type="InterPro" id="IPR036378">
    <property type="entry name" value="FAS1_dom_sf"/>
</dbReference>
<evidence type="ECO:0000259" key="2">
    <source>
        <dbReference type="PROSITE" id="PS50213"/>
    </source>
</evidence>
<proteinExistence type="predicted"/>
<dbReference type="PANTHER" id="PTHR10900:SF77">
    <property type="entry name" value="FI19380P1"/>
    <property type="match status" value="1"/>
</dbReference>
<keyword evidence="1" id="KW-0732">Signal</keyword>
<dbReference type="FunFam" id="2.30.180.10:FF:000032">
    <property type="entry name" value="Fasciclin domain-containing protein, putative"/>
    <property type="match status" value="1"/>
</dbReference>
<feature type="domain" description="FAS1" evidence="2">
    <location>
        <begin position="34"/>
        <end position="179"/>
    </location>
</feature>
<dbReference type="Gene3D" id="2.30.180.10">
    <property type="entry name" value="FAS1 domain"/>
    <property type="match status" value="1"/>
</dbReference>
<accession>A0A3Q9BS72</accession>
<dbReference type="KEGG" id="upv:EJN92_15775"/>
<evidence type="ECO:0000256" key="1">
    <source>
        <dbReference type="SAM" id="SignalP"/>
    </source>
</evidence>